<dbReference type="NCBIfam" id="NF002967">
    <property type="entry name" value="PRK03641.1"/>
    <property type="match status" value="1"/>
</dbReference>
<feature type="signal peptide" evidence="3">
    <location>
        <begin position="1"/>
        <end position="21"/>
    </location>
</feature>
<keyword evidence="2 3" id="KW-0732">Signal</keyword>
<proteinExistence type="inferred from homology"/>
<protein>
    <recommendedName>
        <fullName evidence="3">UPF0319 protein PL78_02860</fullName>
    </recommendedName>
</protein>
<evidence type="ECO:0000256" key="1">
    <source>
        <dbReference type="ARBA" id="ARBA00008490"/>
    </source>
</evidence>
<dbReference type="RefSeq" id="WP_064512968.1">
    <property type="nucleotide sequence ID" value="NZ_CBCSBH010000009.1"/>
</dbReference>
<gene>
    <name evidence="4" type="ORF">PL78_02860</name>
</gene>
<accession>A0ABM6BH55</accession>
<evidence type="ECO:0000313" key="5">
    <source>
        <dbReference type="Proteomes" id="UP000266744"/>
    </source>
</evidence>
<evidence type="ECO:0000256" key="3">
    <source>
        <dbReference type="HAMAP-Rule" id="MF_00789"/>
    </source>
</evidence>
<name>A0ABM6BH55_YERET</name>
<dbReference type="Proteomes" id="UP000266744">
    <property type="component" value="Chromosome"/>
</dbReference>
<evidence type="ECO:0000313" key="4">
    <source>
        <dbReference type="EMBL" id="ANI28781.1"/>
    </source>
</evidence>
<evidence type="ECO:0000256" key="2">
    <source>
        <dbReference type="ARBA" id="ARBA00022729"/>
    </source>
</evidence>
<dbReference type="InterPro" id="IPR018635">
    <property type="entry name" value="UPF0319"/>
</dbReference>
<comment type="similarity">
    <text evidence="1 3">Belongs to the UPF0319 family.</text>
</comment>
<keyword evidence="5" id="KW-1185">Reference proteome</keyword>
<dbReference type="PANTHER" id="PTHR38108:SF1">
    <property type="entry name" value="UPF0319 PROTEIN YCCT"/>
    <property type="match status" value="1"/>
</dbReference>
<sequence length="230" mass="24934" precursor="true">MKIGLMVIAVLIACASGSALATTLKLSPEIDLLVVDGKNMSGSLLKGAESLELNSGQHQILFKVTKNLPSSTPAQMFYTSPPLIVVFNTQNVKSVAIHLPTITNTQEGQKFSHHPLYQLIDHNAHILPVRSDMLHPDDLTSSASLENIMAIYNLGNHKASVPSFAAIPPSTVSAVPGTTLPAAGNGIADKTTRLNGENVSEQMLQYWYLQADKETQQRFLLWARKHAAKQ</sequence>
<reference evidence="4 5" key="1">
    <citation type="journal article" date="2016" name="Toxins">
        <title>The Draft Genome Sequence of the Yersinia entomophaga Entomopathogenic Type Strain MH96T.</title>
        <authorList>
            <person name="Hurst M.R."/>
            <person name="Beattie A."/>
            <person name="Altermann E."/>
            <person name="Moraga R.M."/>
            <person name="Harper L.A."/>
            <person name="Calder J."/>
            <person name="Laugraud A."/>
        </authorList>
    </citation>
    <scope>NUCLEOTIDE SEQUENCE [LARGE SCALE GENOMIC DNA]</scope>
    <source>
        <strain evidence="4 5">MH96</strain>
    </source>
</reference>
<feature type="chain" id="PRO_5044924102" description="UPF0319 protein PL78_02860" evidence="3">
    <location>
        <begin position="22"/>
        <end position="230"/>
    </location>
</feature>
<dbReference type="EMBL" id="CP010029">
    <property type="protein sequence ID" value="ANI28781.1"/>
    <property type="molecule type" value="Genomic_DNA"/>
</dbReference>
<dbReference type="HAMAP" id="MF_00789">
    <property type="entry name" value="UPF0319"/>
    <property type="match status" value="1"/>
</dbReference>
<organism evidence="4 5">
    <name type="scientific">Yersinia entomophaga</name>
    <dbReference type="NCBI Taxonomy" id="935293"/>
    <lineage>
        <taxon>Bacteria</taxon>
        <taxon>Pseudomonadati</taxon>
        <taxon>Pseudomonadota</taxon>
        <taxon>Gammaproteobacteria</taxon>
        <taxon>Enterobacterales</taxon>
        <taxon>Yersiniaceae</taxon>
        <taxon>Yersinia</taxon>
    </lineage>
</organism>
<dbReference type="Pfam" id="PF09829">
    <property type="entry name" value="DUF2057"/>
    <property type="match status" value="1"/>
</dbReference>
<dbReference type="PANTHER" id="PTHR38108">
    <property type="entry name" value="UPF0319 PROTEIN YCCT"/>
    <property type="match status" value="1"/>
</dbReference>